<feature type="chain" id="PRO_5021448089" description="Transporter" evidence="2">
    <location>
        <begin position="26"/>
        <end position="385"/>
    </location>
</feature>
<organism evidence="3 4">
    <name type="scientific">Ramlibacter henchirensis</name>
    <dbReference type="NCBI Taxonomy" id="204072"/>
    <lineage>
        <taxon>Bacteria</taxon>
        <taxon>Pseudomonadati</taxon>
        <taxon>Pseudomonadota</taxon>
        <taxon>Betaproteobacteria</taxon>
        <taxon>Burkholderiales</taxon>
        <taxon>Comamonadaceae</taxon>
        <taxon>Ramlibacter</taxon>
    </lineage>
</organism>
<dbReference type="RefSeq" id="WP_135265123.1">
    <property type="nucleotide sequence ID" value="NZ_SMLM01000003.1"/>
</dbReference>
<evidence type="ECO:0000313" key="4">
    <source>
        <dbReference type="Proteomes" id="UP000298180"/>
    </source>
</evidence>
<sequence length="385" mass="40157">MRLHPLLPTLALLAALLPGTSAAQAAATDMQHQLQERDALIRNLQQRVEALERRLGTQATSPAAAPASSAAQAPQPGTPAATATVPAAAAASTTPAVPTDVTASVEEDETARALERALVREGGFLLPPGSWELDPTIEYQYRGSRGLAIVQGAAGPVIADRTRDQHRATATVGLRTGLPGNSQVDLRLPWVAVQESNTATAAGLQQRERQTGVGDVELQFTQQLSRDRAGFPALLASANLKLPTGDFELGQPSPGAGFATLQGALTAVKRQDPLVFFGTVSYAVSRAHSYAGSRIRPGHAVGLKAGTLLAASPETSLRTGVELTRLDRTRVNGQEVAGSSTLSGSVELGLSTLLSRSTLLDITLGFGITPDAPDLRLSVSLPVRF</sequence>
<keyword evidence="4" id="KW-1185">Reference proteome</keyword>
<evidence type="ECO:0008006" key="5">
    <source>
        <dbReference type="Google" id="ProtNLM"/>
    </source>
</evidence>
<protein>
    <recommendedName>
        <fullName evidence="5">Transporter</fullName>
    </recommendedName>
</protein>
<dbReference type="AlphaFoldDB" id="A0A4Z0BRY2"/>
<dbReference type="Proteomes" id="UP000298180">
    <property type="component" value="Unassembled WGS sequence"/>
</dbReference>
<feature type="compositionally biased region" description="Low complexity" evidence="1">
    <location>
        <begin position="57"/>
        <end position="104"/>
    </location>
</feature>
<dbReference type="Pfam" id="PF13557">
    <property type="entry name" value="Phenol_MetA_deg"/>
    <property type="match status" value="1"/>
</dbReference>
<accession>A0A4Z0BRY2</accession>
<gene>
    <name evidence="3" type="ORF">EZ313_20285</name>
</gene>
<feature type="signal peptide" evidence="2">
    <location>
        <begin position="1"/>
        <end position="25"/>
    </location>
</feature>
<dbReference type="EMBL" id="SMLM01000003">
    <property type="protein sequence ID" value="TFZ00785.1"/>
    <property type="molecule type" value="Genomic_DNA"/>
</dbReference>
<feature type="region of interest" description="Disordered" evidence="1">
    <location>
        <begin position="55"/>
        <end position="108"/>
    </location>
</feature>
<evidence type="ECO:0000313" key="3">
    <source>
        <dbReference type="EMBL" id="TFZ00785.1"/>
    </source>
</evidence>
<dbReference type="OrthoDB" id="5297564at2"/>
<name>A0A4Z0BRY2_9BURK</name>
<proteinExistence type="predicted"/>
<comment type="caution">
    <text evidence="3">The sequence shown here is derived from an EMBL/GenBank/DDBJ whole genome shotgun (WGS) entry which is preliminary data.</text>
</comment>
<dbReference type="InterPro" id="IPR025737">
    <property type="entry name" value="FApF"/>
</dbReference>
<keyword evidence="2" id="KW-0732">Signal</keyword>
<evidence type="ECO:0000256" key="2">
    <source>
        <dbReference type="SAM" id="SignalP"/>
    </source>
</evidence>
<reference evidence="3 4" key="1">
    <citation type="submission" date="2019-03" db="EMBL/GenBank/DDBJ databases">
        <title>Ramlibacter henchirensis DSM 14656, whole genome shotgun sequence.</title>
        <authorList>
            <person name="Zhang X."/>
            <person name="Feng G."/>
            <person name="Zhu H."/>
        </authorList>
    </citation>
    <scope>NUCLEOTIDE SEQUENCE [LARGE SCALE GENOMIC DNA]</scope>
    <source>
        <strain evidence="3 4">DSM 14656</strain>
    </source>
</reference>
<evidence type="ECO:0000256" key="1">
    <source>
        <dbReference type="SAM" id="MobiDB-lite"/>
    </source>
</evidence>